<comment type="caution">
    <text evidence="1">The sequence shown here is derived from an EMBL/GenBank/DDBJ whole genome shotgun (WGS) entry which is preliminary data.</text>
</comment>
<sequence>MILSRRHRFILVRGRKVAGTSVETALSTLCGPEDIASPMVPADELRRQAMGGFCGNYSDDPAFEQAYLQLVRQGRAGLRRPAARYKAHMPLAAIEAEFGPIDGFRVIGIERDPYARVISALGGVEDLAGRLDSAAEDFLPQLRSIWRYRNRAGELVATALRYERLQADLDAFLGALGIAPIALPHAKPGILSNRIDPTQVFRRDQIDKINAVMAEEFAFGSYQRR</sequence>
<reference evidence="1 2" key="1">
    <citation type="submission" date="2024-05" db="EMBL/GenBank/DDBJ databases">
        <title>Sphingomonas sp. HF-S3 16S ribosomal RNA gene Genome sequencing and assembly.</title>
        <authorList>
            <person name="Lee H."/>
        </authorList>
    </citation>
    <scope>NUCLEOTIDE SEQUENCE [LARGE SCALE GENOMIC DNA]</scope>
    <source>
        <strain evidence="1 2">HF-S3</strain>
    </source>
</reference>
<keyword evidence="2" id="KW-1185">Reference proteome</keyword>
<dbReference type="SUPFAM" id="SSF52540">
    <property type="entry name" value="P-loop containing nucleoside triphosphate hydrolases"/>
    <property type="match status" value="1"/>
</dbReference>
<protein>
    <recommendedName>
        <fullName evidence="3">Sulfotransferase family protein</fullName>
    </recommendedName>
</protein>
<evidence type="ECO:0000313" key="2">
    <source>
        <dbReference type="Proteomes" id="UP001427805"/>
    </source>
</evidence>
<evidence type="ECO:0008006" key="3">
    <source>
        <dbReference type="Google" id="ProtNLM"/>
    </source>
</evidence>
<dbReference type="EMBL" id="JBDIZK010000003">
    <property type="protein sequence ID" value="MEN3747018.1"/>
    <property type="molecule type" value="Genomic_DNA"/>
</dbReference>
<proteinExistence type="predicted"/>
<gene>
    <name evidence="1" type="ORF">TPR58_07555</name>
</gene>
<dbReference type="RefSeq" id="WP_346246005.1">
    <property type="nucleotide sequence ID" value="NZ_JBDIZK010000003.1"/>
</dbReference>
<accession>A0ABV0B5Y5</accession>
<name>A0ABV0B5Y5_9SPHN</name>
<dbReference type="InterPro" id="IPR027417">
    <property type="entry name" value="P-loop_NTPase"/>
</dbReference>
<organism evidence="1 2">
    <name type="scientific">Sphingomonas rustica</name>
    <dbReference type="NCBI Taxonomy" id="3103142"/>
    <lineage>
        <taxon>Bacteria</taxon>
        <taxon>Pseudomonadati</taxon>
        <taxon>Pseudomonadota</taxon>
        <taxon>Alphaproteobacteria</taxon>
        <taxon>Sphingomonadales</taxon>
        <taxon>Sphingomonadaceae</taxon>
        <taxon>Sphingomonas</taxon>
    </lineage>
</organism>
<evidence type="ECO:0000313" key="1">
    <source>
        <dbReference type="EMBL" id="MEN3747018.1"/>
    </source>
</evidence>
<dbReference type="Proteomes" id="UP001427805">
    <property type="component" value="Unassembled WGS sequence"/>
</dbReference>